<dbReference type="RefSeq" id="WP_135710364.1">
    <property type="nucleotide sequence ID" value="NZ_CABFKI010000008.1"/>
</dbReference>
<gene>
    <name evidence="5" type="primary">ftsN</name>
    <name evidence="5" type="ORF">SAMEA1410922_01468</name>
</gene>
<dbReference type="PANTHER" id="PTHR38687">
    <property type="entry name" value="CELL DIVISION PROTEIN DEDD-RELATED"/>
    <property type="match status" value="1"/>
</dbReference>
<evidence type="ECO:0000313" key="5">
    <source>
        <dbReference type="EMBL" id="VTU08451.1"/>
    </source>
</evidence>
<dbReference type="InterPro" id="IPR011930">
    <property type="entry name" value="FtsN"/>
</dbReference>
<evidence type="ECO:0000256" key="1">
    <source>
        <dbReference type="NCBIfam" id="TIGR02223"/>
    </source>
</evidence>
<keyword evidence="6" id="KW-1185">Reference proteome</keyword>
<dbReference type="GeneID" id="86155866"/>
<feature type="compositionally biased region" description="Polar residues" evidence="2">
    <location>
        <begin position="85"/>
        <end position="100"/>
    </location>
</feature>
<dbReference type="InterPro" id="IPR036680">
    <property type="entry name" value="SPOR-like_sf"/>
</dbReference>
<keyword evidence="3" id="KW-0812">Transmembrane</keyword>
<keyword evidence="5" id="KW-0132">Cell division</keyword>
<keyword evidence="3" id="KW-1133">Transmembrane helix</keyword>
<feature type="compositionally biased region" description="Low complexity" evidence="2">
    <location>
        <begin position="134"/>
        <end position="143"/>
    </location>
</feature>
<feature type="region of interest" description="Disordered" evidence="2">
    <location>
        <begin position="197"/>
        <end position="216"/>
    </location>
</feature>
<dbReference type="Gene3D" id="3.30.70.1070">
    <property type="entry name" value="Sporulation related repeat"/>
    <property type="match status" value="1"/>
</dbReference>
<feature type="domain" description="SPOR" evidence="4">
    <location>
        <begin position="218"/>
        <end position="291"/>
    </location>
</feature>
<dbReference type="Pfam" id="PF05036">
    <property type="entry name" value="SPOR"/>
    <property type="match status" value="1"/>
</dbReference>
<evidence type="ECO:0000256" key="3">
    <source>
        <dbReference type="SAM" id="Phobius"/>
    </source>
</evidence>
<dbReference type="SUPFAM" id="SSF110997">
    <property type="entry name" value="Sporulation related repeat"/>
    <property type="match status" value="1"/>
</dbReference>
<protein>
    <recommendedName>
        <fullName evidence="1">Cell division protein FtsN</fullName>
    </recommendedName>
</protein>
<accession>A0ABY6TL62</accession>
<feature type="region of interest" description="Disordered" evidence="2">
    <location>
        <begin position="53"/>
        <end position="108"/>
    </location>
</feature>
<feature type="compositionally biased region" description="Low complexity" evidence="2">
    <location>
        <begin position="197"/>
        <end position="209"/>
    </location>
</feature>
<sequence>MAQRDYAARGGSRKKKSNGMSKSLLLMVAAIVVAGFAFGLYLLKEKSPEVAEMQGEVQEKAKPKSQLPSRPEETWSYIKELESRTVPTDSTALAKSAQLNEKQKEELRRLEEAEKKAALEKALKAEEAAKAAAESAAAKTESAPKNESNVNDAVPTASEEAALAAKAAEEKKVAEQRKKAELAKQEAAKKAEALKAAESAKVAEATKTTESAKSEVKSSSAGKFGLQCGAFNDRAKAEALQAKLAMTGLNARITESGKWNRVLVGPIGDRPATANVQKQAASIASCVIIGM</sequence>
<evidence type="ECO:0000259" key="4">
    <source>
        <dbReference type="PROSITE" id="PS51724"/>
    </source>
</evidence>
<feature type="transmembrane region" description="Helical" evidence="3">
    <location>
        <begin position="23"/>
        <end position="43"/>
    </location>
</feature>
<feature type="region of interest" description="Disordered" evidence="2">
    <location>
        <begin position="134"/>
        <end position="154"/>
    </location>
</feature>
<dbReference type="NCBIfam" id="TIGR02223">
    <property type="entry name" value="ftsN"/>
    <property type="match status" value="1"/>
</dbReference>
<dbReference type="GO" id="GO:0051301">
    <property type="term" value="P:cell division"/>
    <property type="evidence" value="ECO:0007669"/>
    <property type="project" value="UniProtKB-KW"/>
</dbReference>
<dbReference type="InterPro" id="IPR007730">
    <property type="entry name" value="SPOR-like_dom"/>
</dbReference>
<proteinExistence type="predicted"/>
<dbReference type="PANTHER" id="PTHR38687:SF2">
    <property type="entry name" value="CELL DIVISION PROTEIN FTSN"/>
    <property type="match status" value="1"/>
</dbReference>
<dbReference type="EMBL" id="CABFKI010000008">
    <property type="protein sequence ID" value="VTU08451.1"/>
    <property type="molecule type" value="Genomic_DNA"/>
</dbReference>
<name>A0ABY6TL62_9PAST</name>
<dbReference type="InterPro" id="IPR052521">
    <property type="entry name" value="Cell_div_SPOR-domain"/>
</dbReference>
<comment type="caution">
    <text evidence="5">The sequence shown here is derived from an EMBL/GenBank/DDBJ whole genome shotgun (WGS) entry which is preliminary data.</text>
</comment>
<organism evidence="5 6">
    <name type="scientific">Actinobacillus porcinus</name>
    <dbReference type="NCBI Taxonomy" id="51048"/>
    <lineage>
        <taxon>Bacteria</taxon>
        <taxon>Pseudomonadati</taxon>
        <taxon>Pseudomonadota</taxon>
        <taxon>Gammaproteobacteria</taxon>
        <taxon>Pasteurellales</taxon>
        <taxon>Pasteurellaceae</taxon>
        <taxon>Actinobacillus</taxon>
    </lineage>
</organism>
<evidence type="ECO:0000256" key="2">
    <source>
        <dbReference type="SAM" id="MobiDB-lite"/>
    </source>
</evidence>
<reference evidence="5 6" key="1">
    <citation type="submission" date="2019-05" db="EMBL/GenBank/DDBJ databases">
        <authorList>
            <consortium name="Pathogen Informatics"/>
        </authorList>
    </citation>
    <scope>NUCLEOTIDE SEQUENCE [LARGE SCALE GENOMIC DNA]</scope>
    <source>
        <strain evidence="5 6">NM319</strain>
    </source>
</reference>
<keyword evidence="3" id="KW-0472">Membrane</keyword>
<dbReference type="PROSITE" id="PS51724">
    <property type="entry name" value="SPOR"/>
    <property type="match status" value="1"/>
</dbReference>
<evidence type="ECO:0000313" key="6">
    <source>
        <dbReference type="Proteomes" id="UP000308167"/>
    </source>
</evidence>
<keyword evidence="5" id="KW-0131">Cell cycle</keyword>
<dbReference type="Proteomes" id="UP000308167">
    <property type="component" value="Unassembled WGS sequence"/>
</dbReference>